<evidence type="ECO:0000313" key="1">
    <source>
        <dbReference type="EMBL" id="KAG0421735.1"/>
    </source>
</evidence>
<accession>A0AC60PLR7</accession>
<name>A0AC60PLR7_IXOPE</name>
<feature type="non-terminal residue" evidence="1">
    <location>
        <position position="1"/>
    </location>
</feature>
<sequence>SHEPSMGSDPLHAWLCWVSPCRMKLGSWQLSQARARFPSKTLSLSARVWTTAMATMLDSAVSCLMRSPNSRAGKRGFHTCYCLSTVLRVGIFPEALGDRIALIAVRNFATNCFAGCRELKQRRRDPRNDLALETIIRKEELDKRHMVH</sequence>
<reference evidence="1 2" key="1">
    <citation type="journal article" date="2020" name="Cell">
        <title>Large-Scale Comparative Analyses of Tick Genomes Elucidate Their Genetic Diversity and Vector Capacities.</title>
        <authorList>
            <consortium name="Tick Genome and Microbiome Consortium (TIGMIC)"/>
            <person name="Jia N."/>
            <person name="Wang J."/>
            <person name="Shi W."/>
            <person name="Du L."/>
            <person name="Sun Y."/>
            <person name="Zhan W."/>
            <person name="Jiang J.F."/>
            <person name="Wang Q."/>
            <person name="Zhang B."/>
            <person name="Ji P."/>
            <person name="Bell-Sakyi L."/>
            <person name="Cui X.M."/>
            <person name="Yuan T.T."/>
            <person name="Jiang B.G."/>
            <person name="Yang W.F."/>
            <person name="Lam T.T."/>
            <person name="Chang Q.C."/>
            <person name="Ding S.J."/>
            <person name="Wang X.J."/>
            <person name="Zhu J.G."/>
            <person name="Ruan X.D."/>
            <person name="Zhao L."/>
            <person name="Wei J.T."/>
            <person name="Ye R.Z."/>
            <person name="Que T.C."/>
            <person name="Du C.H."/>
            <person name="Zhou Y.H."/>
            <person name="Cheng J.X."/>
            <person name="Dai P.F."/>
            <person name="Guo W.B."/>
            <person name="Han X.H."/>
            <person name="Huang E.J."/>
            <person name="Li L.F."/>
            <person name="Wei W."/>
            <person name="Gao Y.C."/>
            <person name="Liu J.Z."/>
            <person name="Shao H.Z."/>
            <person name="Wang X."/>
            <person name="Wang C.C."/>
            <person name="Yang T.C."/>
            <person name="Huo Q.B."/>
            <person name="Li W."/>
            <person name="Chen H.Y."/>
            <person name="Chen S.E."/>
            <person name="Zhou L.G."/>
            <person name="Ni X.B."/>
            <person name="Tian J.H."/>
            <person name="Sheng Y."/>
            <person name="Liu T."/>
            <person name="Pan Y.S."/>
            <person name="Xia L.Y."/>
            <person name="Li J."/>
            <person name="Zhao F."/>
            <person name="Cao W.C."/>
        </authorList>
    </citation>
    <scope>NUCLEOTIDE SEQUENCE [LARGE SCALE GENOMIC DNA]</scope>
    <source>
        <strain evidence="1">Iper-2018</strain>
    </source>
</reference>
<dbReference type="Proteomes" id="UP000805193">
    <property type="component" value="Unassembled WGS sequence"/>
</dbReference>
<evidence type="ECO:0000313" key="2">
    <source>
        <dbReference type="Proteomes" id="UP000805193"/>
    </source>
</evidence>
<dbReference type="EMBL" id="JABSTQ010010324">
    <property type="protein sequence ID" value="KAG0421735.1"/>
    <property type="molecule type" value="Genomic_DNA"/>
</dbReference>
<organism evidence="1 2">
    <name type="scientific">Ixodes persulcatus</name>
    <name type="common">Taiga tick</name>
    <dbReference type="NCBI Taxonomy" id="34615"/>
    <lineage>
        <taxon>Eukaryota</taxon>
        <taxon>Metazoa</taxon>
        <taxon>Ecdysozoa</taxon>
        <taxon>Arthropoda</taxon>
        <taxon>Chelicerata</taxon>
        <taxon>Arachnida</taxon>
        <taxon>Acari</taxon>
        <taxon>Parasitiformes</taxon>
        <taxon>Ixodida</taxon>
        <taxon>Ixodoidea</taxon>
        <taxon>Ixodidae</taxon>
        <taxon>Ixodinae</taxon>
        <taxon>Ixodes</taxon>
    </lineage>
</organism>
<keyword evidence="2" id="KW-1185">Reference proteome</keyword>
<gene>
    <name evidence="1" type="ORF">HPB47_002395</name>
</gene>
<feature type="non-terminal residue" evidence="1">
    <location>
        <position position="148"/>
    </location>
</feature>
<proteinExistence type="predicted"/>
<protein>
    <submittedName>
        <fullName evidence="1">Uncharacterized protein</fullName>
    </submittedName>
</protein>
<comment type="caution">
    <text evidence="1">The sequence shown here is derived from an EMBL/GenBank/DDBJ whole genome shotgun (WGS) entry which is preliminary data.</text>
</comment>